<evidence type="ECO:0000313" key="14">
    <source>
        <dbReference type="EMBL" id="GFH48248.1"/>
    </source>
</evidence>
<accession>A0AAD3CLR3</accession>
<feature type="domain" description="RING-type" evidence="13">
    <location>
        <begin position="372"/>
        <end position="421"/>
    </location>
</feature>
<dbReference type="EMBL" id="BLLK01000027">
    <property type="protein sequence ID" value="GFH48248.1"/>
    <property type="molecule type" value="Genomic_DNA"/>
</dbReference>
<evidence type="ECO:0000256" key="10">
    <source>
        <dbReference type="ARBA" id="ARBA00022989"/>
    </source>
</evidence>
<protein>
    <recommendedName>
        <fullName evidence="3">RING-type E3 ubiquitin transferase</fullName>
        <ecNumber evidence="3">2.3.2.27</ecNumber>
    </recommendedName>
</protein>
<dbReference type="GO" id="GO:0016567">
    <property type="term" value="P:protein ubiquitination"/>
    <property type="evidence" value="ECO:0007669"/>
    <property type="project" value="TreeGrafter"/>
</dbReference>
<keyword evidence="8" id="KW-0833">Ubl conjugation pathway</keyword>
<organism evidence="14 15">
    <name type="scientific">Chaetoceros tenuissimus</name>
    <dbReference type="NCBI Taxonomy" id="426638"/>
    <lineage>
        <taxon>Eukaryota</taxon>
        <taxon>Sar</taxon>
        <taxon>Stramenopiles</taxon>
        <taxon>Ochrophyta</taxon>
        <taxon>Bacillariophyta</taxon>
        <taxon>Coscinodiscophyceae</taxon>
        <taxon>Chaetocerotophycidae</taxon>
        <taxon>Chaetocerotales</taxon>
        <taxon>Chaetocerotaceae</taxon>
        <taxon>Chaetoceros</taxon>
    </lineage>
</organism>
<keyword evidence="5" id="KW-0812">Transmembrane</keyword>
<dbReference type="AlphaFoldDB" id="A0AAD3CLR3"/>
<dbReference type="SMART" id="SM00184">
    <property type="entry name" value="RING"/>
    <property type="match status" value="1"/>
</dbReference>
<evidence type="ECO:0000256" key="12">
    <source>
        <dbReference type="PROSITE-ProRule" id="PRU00175"/>
    </source>
</evidence>
<evidence type="ECO:0000256" key="3">
    <source>
        <dbReference type="ARBA" id="ARBA00012483"/>
    </source>
</evidence>
<dbReference type="EC" id="2.3.2.27" evidence="3"/>
<evidence type="ECO:0000259" key="13">
    <source>
        <dbReference type="PROSITE" id="PS50089"/>
    </source>
</evidence>
<evidence type="ECO:0000256" key="11">
    <source>
        <dbReference type="ARBA" id="ARBA00023136"/>
    </source>
</evidence>
<dbReference type="PROSITE" id="PS50089">
    <property type="entry name" value="ZF_RING_2"/>
    <property type="match status" value="1"/>
</dbReference>
<reference evidence="14 15" key="1">
    <citation type="journal article" date="2021" name="Sci. Rep.">
        <title>The genome of the diatom Chaetoceros tenuissimus carries an ancient integrated fragment of an extant virus.</title>
        <authorList>
            <person name="Hongo Y."/>
            <person name="Kimura K."/>
            <person name="Takaki Y."/>
            <person name="Yoshida Y."/>
            <person name="Baba S."/>
            <person name="Kobayashi G."/>
            <person name="Nagasaki K."/>
            <person name="Hano T."/>
            <person name="Tomaru Y."/>
        </authorList>
    </citation>
    <scope>NUCLEOTIDE SEQUENCE [LARGE SCALE GENOMIC DNA]</scope>
    <source>
        <strain evidence="14 15">NIES-3715</strain>
    </source>
</reference>
<evidence type="ECO:0000256" key="5">
    <source>
        <dbReference type="ARBA" id="ARBA00022692"/>
    </source>
</evidence>
<evidence type="ECO:0000256" key="7">
    <source>
        <dbReference type="ARBA" id="ARBA00022771"/>
    </source>
</evidence>
<evidence type="ECO:0000256" key="2">
    <source>
        <dbReference type="ARBA" id="ARBA00004141"/>
    </source>
</evidence>
<dbReference type="SUPFAM" id="SSF57850">
    <property type="entry name" value="RING/U-box"/>
    <property type="match status" value="1"/>
</dbReference>
<dbReference type="GO" id="GO:0008270">
    <property type="term" value="F:zinc ion binding"/>
    <property type="evidence" value="ECO:0007669"/>
    <property type="project" value="UniProtKB-KW"/>
</dbReference>
<keyword evidence="10" id="KW-1133">Transmembrane helix</keyword>
<sequence length="480" mass="53740">MILQVQLSTSYQSPSYGKLGLRKKKAHSIQKRSPVLDYYKKETRHFRSRGGMKLHQNSSPYLGYIRHAPSLSMDYVSSKERFPLHSQSSPYVGFLRHAPPSGSEKNTRKSKNIDVLVNYMRKNRCCGGRLMGGSEKDISYSFCHWFETTPSAGLFQYSYPSKQVQVSETYNPLDSLEMLNKLAHWFLFPIANDIDAGRSFEGVEEGDPLYRFASFLSSLMKRLFQNRFSLSIGTNFNDTLQIESSHGATSDTHIQQSQGGSVMFQSISSIDSEELRCQSPTGNHLDIESILRLPTMTFEEESSSEGVFSSANTYDTDGGHTIKSEEGVKPNQDRAGLEWSWITVPKDPSESVGSLTSIAQEHPAESYKDDKCVICLENFHNGDKLRILPCQHRFHTSCIDKWLSGSFSHDDCVNAICPTCKTDPTIAPDSTLSKNVASVTSFGSEVSLVEFCDDDSMQSMDLDGAVPSWSFRMLGSKIAR</sequence>
<evidence type="ECO:0000313" key="15">
    <source>
        <dbReference type="Proteomes" id="UP001054902"/>
    </source>
</evidence>
<dbReference type="PANTHER" id="PTHR45977">
    <property type="entry name" value="TARGET OF ERK KINASE MPK-1"/>
    <property type="match status" value="1"/>
</dbReference>
<comment type="caution">
    <text evidence="14">The sequence shown here is derived from an EMBL/GenBank/DDBJ whole genome shotgun (WGS) entry which is preliminary data.</text>
</comment>
<dbReference type="Gene3D" id="3.30.40.10">
    <property type="entry name" value="Zinc/RING finger domain, C3HC4 (zinc finger)"/>
    <property type="match status" value="1"/>
</dbReference>
<dbReference type="GO" id="GO:0006511">
    <property type="term" value="P:ubiquitin-dependent protein catabolic process"/>
    <property type="evidence" value="ECO:0007669"/>
    <property type="project" value="TreeGrafter"/>
</dbReference>
<evidence type="ECO:0000256" key="8">
    <source>
        <dbReference type="ARBA" id="ARBA00022786"/>
    </source>
</evidence>
<dbReference type="GO" id="GO:0016020">
    <property type="term" value="C:membrane"/>
    <property type="evidence" value="ECO:0007669"/>
    <property type="project" value="UniProtKB-SubCell"/>
</dbReference>
<keyword evidence="4" id="KW-0808">Transferase</keyword>
<evidence type="ECO:0000256" key="1">
    <source>
        <dbReference type="ARBA" id="ARBA00000900"/>
    </source>
</evidence>
<comment type="subcellular location">
    <subcellularLocation>
        <location evidence="2">Membrane</location>
        <topology evidence="2">Multi-pass membrane protein</topology>
    </subcellularLocation>
</comment>
<proteinExistence type="predicted"/>
<dbReference type="Proteomes" id="UP001054902">
    <property type="component" value="Unassembled WGS sequence"/>
</dbReference>
<dbReference type="PANTHER" id="PTHR45977:SF4">
    <property type="entry name" value="RING-TYPE DOMAIN-CONTAINING PROTEIN"/>
    <property type="match status" value="1"/>
</dbReference>
<dbReference type="GO" id="GO:0061630">
    <property type="term" value="F:ubiquitin protein ligase activity"/>
    <property type="evidence" value="ECO:0007669"/>
    <property type="project" value="UniProtKB-EC"/>
</dbReference>
<gene>
    <name evidence="14" type="ORF">CTEN210_04724</name>
</gene>
<evidence type="ECO:0000256" key="4">
    <source>
        <dbReference type="ARBA" id="ARBA00022679"/>
    </source>
</evidence>
<keyword evidence="6" id="KW-0479">Metal-binding</keyword>
<dbReference type="InterPro" id="IPR001841">
    <property type="entry name" value="Znf_RING"/>
</dbReference>
<keyword evidence="11" id="KW-0472">Membrane</keyword>
<keyword evidence="9" id="KW-0862">Zinc</keyword>
<dbReference type="InterPro" id="IPR013083">
    <property type="entry name" value="Znf_RING/FYVE/PHD"/>
</dbReference>
<keyword evidence="15" id="KW-1185">Reference proteome</keyword>
<name>A0AAD3CLR3_9STRA</name>
<evidence type="ECO:0000256" key="6">
    <source>
        <dbReference type="ARBA" id="ARBA00022723"/>
    </source>
</evidence>
<comment type="catalytic activity">
    <reaction evidence="1">
        <text>S-ubiquitinyl-[E2 ubiquitin-conjugating enzyme]-L-cysteine + [acceptor protein]-L-lysine = [E2 ubiquitin-conjugating enzyme]-L-cysteine + N(6)-ubiquitinyl-[acceptor protein]-L-lysine.</text>
        <dbReference type="EC" id="2.3.2.27"/>
    </reaction>
</comment>
<dbReference type="Pfam" id="PF13639">
    <property type="entry name" value="zf-RING_2"/>
    <property type="match status" value="1"/>
</dbReference>
<evidence type="ECO:0000256" key="9">
    <source>
        <dbReference type="ARBA" id="ARBA00022833"/>
    </source>
</evidence>
<keyword evidence="7 12" id="KW-0863">Zinc-finger</keyword>